<dbReference type="eggNOG" id="ENOG5033CAQ">
    <property type="taxonomic scope" value="Bacteria"/>
</dbReference>
<dbReference type="Proteomes" id="UP000027100">
    <property type="component" value="Unassembled WGS sequence"/>
</dbReference>
<evidence type="ECO:0000313" key="4">
    <source>
        <dbReference type="Proteomes" id="UP000027100"/>
    </source>
</evidence>
<keyword evidence="1" id="KW-0472">Membrane</keyword>
<organism evidence="3 4">
    <name type="scientific">Hyphomonas polymorpha PS728</name>
    <dbReference type="NCBI Taxonomy" id="1280954"/>
    <lineage>
        <taxon>Bacteria</taxon>
        <taxon>Pseudomonadati</taxon>
        <taxon>Pseudomonadota</taxon>
        <taxon>Alphaproteobacteria</taxon>
        <taxon>Hyphomonadales</taxon>
        <taxon>Hyphomonadaceae</taxon>
        <taxon>Hyphomonas</taxon>
    </lineage>
</organism>
<gene>
    <name evidence="3" type="ORF">HPO_12763</name>
</gene>
<feature type="domain" description="DUF6249" evidence="2">
    <location>
        <begin position="7"/>
        <end position="116"/>
    </location>
</feature>
<comment type="caution">
    <text evidence="3">The sequence shown here is derived from an EMBL/GenBank/DDBJ whole genome shotgun (WGS) entry which is preliminary data.</text>
</comment>
<evidence type="ECO:0000313" key="3">
    <source>
        <dbReference type="EMBL" id="KCZ97937.1"/>
    </source>
</evidence>
<proteinExistence type="predicted"/>
<dbReference type="InterPro" id="IPR046216">
    <property type="entry name" value="DUF6249"/>
</dbReference>
<evidence type="ECO:0000256" key="1">
    <source>
        <dbReference type="SAM" id="Phobius"/>
    </source>
</evidence>
<accession>A0A062VCF6</accession>
<evidence type="ECO:0000259" key="2">
    <source>
        <dbReference type="Pfam" id="PF19762"/>
    </source>
</evidence>
<dbReference type="Pfam" id="PF19762">
    <property type="entry name" value="DUF6249"/>
    <property type="match status" value="1"/>
</dbReference>
<protein>
    <recommendedName>
        <fullName evidence="2">DUF6249 domain-containing protein</fullName>
    </recommendedName>
</protein>
<feature type="transmembrane region" description="Helical" evidence="1">
    <location>
        <begin position="94"/>
        <end position="118"/>
    </location>
</feature>
<keyword evidence="1" id="KW-1133">Transmembrane helix</keyword>
<dbReference type="EMBL" id="ARYM01000014">
    <property type="protein sequence ID" value="KCZ97937.1"/>
    <property type="molecule type" value="Genomic_DNA"/>
</dbReference>
<dbReference type="PATRIC" id="fig|1280954.3.peg.2586"/>
<keyword evidence="4" id="KW-1185">Reference proteome</keyword>
<feature type="transmembrane region" description="Helical" evidence="1">
    <location>
        <begin position="6"/>
        <end position="23"/>
    </location>
</feature>
<dbReference type="STRING" id="1280954.HPO_12763"/>
<keyword evidence="1" id="KW-0812">Transmembrane</keyword>
<feature type="transmembrane region" description="Helical" evidence="1">
    <location>
        <begin position="71"/>
        <end position="88"/>
    </location>
</feature>
<name>A0A062VCF6_9PROT</name>
<sequence length="126" mass="13732">MDMESVIVPTVLFLSPALIVWIVSHFNARKRNTVHETLRLAIEKGQALSPEMMDKMSLLTDPVRADLRRGVLFLAFGAAFAVLAGLIGSEEADALTPMLGVACFPIFIGIAYIGLWAFGRDKTPAE</sequence>
<reference evidence="3 4" key="1">
    <citation type="journal article" date="2014" name="Antonie Van Leeuwenhoek">
        <title>Hyphomonas beringensis sp. nov. and Hyphomonas chukchiensis sp. nov., isolated from surface seawater of the Bering Sea and Chukchi Sea.</title>
        <authorList>
            <person name="Li C."/>
            <person name="Lai Q."/>
            <person name="Li G."/>
            <person name="Dong C."/>
            <person name="Wang J."/>
            <person name="Liao Y."/>
            <person name="Shao Z."/>
        </authorList>
    </citation>
    <scope>NUCLEOTIDE SEQUENCE [LARGE SCALE GENOMIC DNA]</scope>
    <source>
        <strain evidence="3 4">PS728</strain>
    </source>
</reference>
<dbReference type="AlphaFoldDB" id="A0A062VCF6"/>